<keyword evidence="2 5" id="KW-0812">Transmembrane</keyword>
<feature type="transmembrane region" description="Helical" evidence="5">
    <location>
        <begin position="327"/>
        <end position="347"/>
    </location>
</feature>
<dbReference type="SUPFAM" id="SSF81340">
    <property type="entry name" value="Clc chloride channel"/>
    <property type="match status" value="1"/>
</dbReference>
<dbReference type="InterPro" id="IPR001807">
    <property type="entry name" value="ClC"/>
</dbReference>
<comment type="subcellular location">
    <subcellularLocation>
        <location evidence="1">Membrane</location>
        <topology evidence="1">Multi-pass membrane protein</topology>
    </subcellularLocation>
</comment>
<dbReference type="PANTHER" id="PTHR43427:SF12">
    <property type="entry name" value="CHLORIDE TRANSPORTER"/>
    <property type="match status" value="1"/>
</dbReference>
<keyword evidence="3 5" id="KW-1133">Transmembrane helix</keyword>
<feature type="transmembrane region" description="Helical" evidence="5">
    <location>
        <begin position="354"/>
        <end position="377"/>
    </location>
</feature>
<evidence type="ECO:0000313" key="6">
    <source>
        <dbReference type="EMBL" id="MBC5680116.1"/>
    </source>
</evidence>
<feature type="transmembrane region" description="Helical" evidence="5">
    <location>
        <begin position="263"/>
        <end position="281"/>
    </location>
</feature>
<accession>A0ABR7G048</accession>
<dbReference type="Pfam" id="PF00654">
    <property type="entry name" value="Voltage_CLC"/>
    <property type="match status" value="1"/>
</dbReference>
<keyword evidence="7" id="KW-1185">Reference proteome</keyword>
<feature type="transmembrane region" description="Helical" evidence="5">
    <location>
        <begin position="153"/>
        <end position="173"/>
    </location>
</feature>
<sequence length="424" mass="45798">MKPFIDKEYIKTTLQRLRLAILTLLKWMLCSIASGIVIGLIGAFFHSLLDLAAEIRTAHPWILFLLPISGIIIVFIYRLSGCKSSKGTNLVITAIQSNEEVPLKMTPLIIVSTILTHLCGGSAGREGAALQVGGSLGNAFAKLFNFDDKDTRIMIMCGMSACFSALFGTPVAAAVFSMEVISVGIMYYAALVPCTVAALIASSISSMSGLASTRFTVGEIPQFGIPNGIKFFILSLIFAVASILLCVVLHKTSHFFTAHFENQYVRIIVAAVLVIIMRFLFGTTDYLGAGTDIIARSFVEQSAWYVFLLKIIFTAVTLGGGFKGGEIVPTLFVGATLGSFLAPIFGLPTGICAACGMVAVFCGVTNCPLTSLLLSIEMFGSESLKYCLLCIALSYLLSGYYSLYNSQKIMYSKYRTEFINRHSS</sequence>
<evidence type="ECO:0000256" key="2">
    <source>
        <dbReference type="ARBA" id="ARBA00022692"/>
    </source>
</evidence>
<feature type="transmembrane region" description="Helical" evidence="5">
    <location>
        <begin position="21"/>
        <end position="46"/>
    </location>
</feature>
<dbReference type="Proteomes" id="UP000628463">
    <property type="component" value="Unassembled WGS sequence"/>
</dbReference>
<evidence type="ECO:0000256" key="1">
    <source>
        <dbReference type="ARBA" id="ARBA00004141"/>
    </source>
</evidence>
<proteinExistence type="predicted"/>
<keyword evidence="4 5" id="KW-0472">Membrane</keyword>
<dbReference type="PANTHER" id="PTHR43427">
    <property type="entry name" value="CHLORIDE CHANNEL PROTEIN CLC-E"/>
    <property type="match status" value="1"/>
</dbReference>
<feature type="transmembrane region" description="Helical" evidence="5">
    <location>
        <begin position="231"/>
        <end position="251"/>
    </location>
</feature>
<evidence type="ECO:0000256" key="4">
    <source>
        <dbReference type="ARBA" id="ARBA00023136"/>
    </source>
</evidence>
<reference evidence="6 7" key="1">
    <citation type="submission" date="2020-08" db="EMBL/GenBank/DDBJ databases">
        <title>Genome public.</title>
        <authorList>
            <person name="Liu C."/>
            <person name="Sun Q."/>
        </authorList>
    </citation>
    <scope>NUCLEOTIDE SEQUENCE [LARGE SCALE GENOMIC DNA]</scope>
    <source>
        <strain evidence="6 7">NSJ-43</strain>
    </source>
</reference>
<feature type="transmembrane region" description="Helical" evidence="5">
    <location>
        <begin position="185"/>
        <end position="210"/>
    </location>
</feature>
<dbReference type="InterPro" id="IPR050368">
    <property type="entry name" value="ClC-type_chloride_channel"/>
</dbReference>
<evidence type="ECO:0000256" key="3">
    <source>
        <dbReference type="ARBA" id="ARBA00022989"/>
    </source>
</evidence>
<dbReference type="PRINTS" id="PR00762">
    <property type="entry name" value="CLCHANNEL"/>
</dbReference>
<evidence type="ECO:0000256" key="5">
    <source>
        <dbReference type="SAM" id="Phobius"/>
    </source>
</evidence>
<dbReference type="RefSeq" id="WP_186836249.1">
    <property type="nucleotide sequence ID" value="NZ_JACOPD010000002.1"/>
</dbReference>
<protein>
    <submittedName>
        <fullName evidence="6">Chloride channel protein</fullName>
    </submittedName>
</protein>
<feature type="transmembrane region" description="Helical" evidence="5">
    <location>
        <begin position="302"/>
        <end position="321"/>
    </location>
</feature>
<dbReference type="InterPro" id="IPR014743">
    <property type="entry name" value="Cl-channel_core"/>
</dbReference>
<dbReference type="EMBL" id="JACOPD010000002">
    <property type="protein sequence ID" value="MBC5680116.1"/>
    <property type="molecule type" value="Genomic_DNA"/>
</dbReference>
<feature type="transmembrane region" description="Helical" evidence="5">
    <location>
        <begin position="383"/>
        <end position="403"/>
    </location>
</feature>
<comment type="caution">
    <text evidence="6">The sequence shown here is derived from an EMBL/GenBank/DDBJ whole genome shotgun (WGS) entry which is preliminary data.</text>
</comment>
<name>A0ABR7G048_9FIRM</name>
<feature type="transmembrane region" description="Helical" evidence="5">
    <location>
        <begin position="58"/>
        <end position="77"/>
    </location>
</feature>
<organism evidence="6 7">
    <name type="scientific">Lachnospira hominis</name>
    <name type="common">ex Liu et al. 2021</name>
    <dbReference type="NCBI Taxonomy" id="2763051"/>
    <lineage>
        <taxon>Bacteria</taxon>
        <taxon>Bacillati</taxon>
        <taxon>Bacillota</taxon>
        <taxon>Clostridia</taxon>
        <taxon>Lachnospirales</taxon>
        <taxon>Lachnospiraceae</taxon>
        <taxon>Lachnospira</taxon>
    </lineage>
</organism>
<dbReference type="Gene3D" id="1.10.3080.10">
    <property type="entry name" value="Clc chloride channel"/>
    <property type="match status" value="1"/>
</dbReference>
<evidence type="ECO:0000313" key="7">
    <source>
        <dbReference type="Proteomes" id="UP000628463"/>
    </source>
</evidence>
<gene>
    <name evidence="6" type="ORF">H8S01_03950</name>
</gene>